<organism evidence="3 4">
    <name type="scientific">Anaeromicropila herbilytica</name>
    <dbReference type="NCBI Taxonomy" id="2785025"/>
    <lineage>
        <taxon>Bacteria</taxon>
        <taxon>Bacillati</taxon>
        <taxon>Bacillota</taxon>
        <taxon>Clostridia</taxon>
        <taxon>Lachnospirales</taxon>
        <taxon>Lachnospiraceae</taxon>
        <taxon>Anaeromicropila</taxon>
    </lineage>
</organism>
<dbReference type="EMBL" id="AP024169">
    <property type="protein sequence ID" value="BCN29416.1"/>
    <property type="molecule type" value="Genomic_DNA"/>
</dbReference>
<dbReference type="KEGG" id="ahb:bsdtb5_07110"/>
<feature type="region of interest" description="Disordered" evidence="1">
    <location>
        <begin position="66"/>
        <end position="127"/>
    </location>
</feature>
<accession>A0A7R7EIP8</accession>
<evidence type="ECO:0000313" key="3">
    <source>
        <dbReference type="EMBL" id="BCN29416.1"/>
    </source>
</evidence>
<dbReference type="SUPFAM" id="SSF158791">
    <property type="entry name" value="MgtE N-terminal domain-like"/>
    <property type="match status" value="1"/>
</dbReference>
<feature type="transmembrane region" description="Helical" evidence="2">
    <location>
        <begin position="20"/>
        <end position="41"/>
    </location>
</feature>
<feature type="compositionally biased region" description="Low complexity" evidence="1">
    <location>
        <begin position="97"/>
        <end position="122"/>
    </location>
</feature>
<feature type="compositionally biased region" description="Low complexity" evidence="1">
    <location>
        <begin position="70"/>
        <end position="85"/>
    </location>
</feature>
<gene>
    <name evidence="3" type="ORF">bsdtb5_07110</name>
</gene>
<reference evidence="3 4" key="1">
    <citation type="submission" date="2020-11" db="EMBL/GenBank/DDBJ databases">
        <title>Draft genome sequencing of a Lachnospiraceae strain isolated from anoxic soil subjected to BSD treatment.</title>
        <authorList>
            <person name="Uek A."/>
            <person name="Tonouchi A."/>
        </authorList>
    </citation>
    <scope>NUCLEOTIDE SEQUENCE [LARGE SCALE GENOMIC DNA]</scope>
    <source>
        <strain evidence="3 4">TB5</strain>
    </source>
</reference>
<protein>
    <recommendedName>
        <fullName evidence="5">Magnesium transporter MgtE intracellular domain-containing protein</fullName>
    </recommendedName>
</protein>
<keyword evidence="2" id="KW-1133">Transmembrane helix</keyword>
<keyword evidence="2" id="KW-0812">Transmembrane</keyword>
<dbReference type="RefSeq" id="WP_271714695.1">
    <property type="nucleotide sequence ID" value="NZ_AP024169.1"/>
</dbReference>
<dbReference type="Proteomes" id="UP000595897">
    <property type="component" value="Chromosome"/>
</dbReference>
<dbReference type="AlphaFoldDB" id="A0A7R7EIP8"/>
<evidence type="ECO:0008006" key="5">
    <source>
        <dbReference type="Google" id="ProtNLM"/>
    </source>
</evidence>
<evidence type="ECO:0000256" key="1">
    <source>
        <dbReference type="SAM" id="MobiDB-lite"/>
    </source>
</evidence>
<keyword evidence="4" id="KW-1185">Reference proteome</keyword>
<keyword evidence="2" id="KW-0472">Membrane</keyword>
<evidence type="ECO:0000313" key="4">
    <source>
        <dbReference type="Proteomes" id="UP000595897"/>
    </source>
</evidence>
<evidence type="ECO:0000256" key="2">
    <source>
        <dbReference type="SAM" id="Phobius"/>
    </source>
</evidence>
<name>A0A7R7EIP8_9FIRM</name>
<sequence>MPKREKQEETNEKENTGNKVLVGLLGTFMILFGIALLLLLIKMDVGGFGSSVLTPVLKDIPVVNKILPDNSSSNSNTKSSKANSTKSKKTKKKAKAVESSSPSPSPTASATKSPSPSPTTNSKDAKYQERVKELAATYSKMDAATAAASLETMTADLDLVSDILLEMRPAQSALIMDNMSKEFAAKITKKMSTK</sequence>
<proteinExistence type="predicted"/>